<dbReference type="Pfam" id="PF03816">
    <property type="entry name" value="LytR_cpsA_psr"/>
    <property type="match status" value="1"/>
</dbReference>
<dbReference type="PANTHER" id="PTHR33392:SF6">
    <property type="entry name" value="POLYISOPRENYL-TEICHOIC ACID--PEPTIDOGLYCAN TEICHOIC ACID TRANSFERASE TAGU"/>
    <property type="match status" value="1"/>
</dbReference>
<organism evidence="3 4">
    <name type="scientific">Actinocatenispora sera</name>
    <dbReference type="NCBI Taxonomy" id="390989"/>
    <lineage>
        <taxon>Bacteria</taxon>
        <taxon>Bacillati</taxon>
        <taxon>Actinomycetota</taxon>
        <taxon>Actinomycetes</taxon>
        <taxon>Micromonosporales</taxon>
        <taxon>Micromonosporaceae</taxon>
        <taxon>Actinocatenispora</taxon>
    </lineage>
</organism>
<evidence type="ECO:0000259" key="2">
    <source>
        <dbReference type="Pfam" id="PF03816"/>
    </source>
</evidence>
<evidence type="ECO:0000313" key="3">
    <source>
        <dbReference type="EMBL" id="BCJ30679.1"/>
    </source>
</evidence>
<name>A0A810L6E4_9ACTN</name>
<sequence length="352" mass="38855">MASRRRIRSPWWARLCLVAGIILVLVSGVSYAGTVLVTDRVDRAVPQADLLGDHRRHTPHGSRVSGPLDILLAGSDLRRSWHRHKTENPRTDTIMWLHVPASHDHAYLLSIPRDLEVPIPYDAKTGMGGVSTKVNAAFAWGMTSVDDVTGGMQNLHATLRKLTGASFSMAALVNWDGFKAIVAELGGVTLCVDRTFTSTQPTVGHHTFRKGCHHYDADLALALVRERYAYADSDYGRQRMQQQFIKQILKRATSAGVLTDPTKINRVIGAAGKALTTDLNGYKMVDLVLALRKISPDSITSLQIAHTTLPNYNEKLVEPIDGELFRAMRTDNMDEFVPTHPELVAHGRGLGR</sequence>
<comment type="similarity">
    <text evidence="1">Belongs to the LytR/CpsA/Psr (LCP) family.</text>
</comment>
<accession>A0A810L6E4</accession>
<evidence type="ECO:0000313" key="4">
    <source>
        <dbReference type="Proteomes" id="UP000680750"/>
    </source>
</evidence>
<reference evidence="3" key="1">
    <citation type="submission" date="2020-08" db="EMBL/GenBank/DDBJ databases">
        <title>Whole genome shotgun sequence of Actinocatenispora sera NBRC 101916.</title>
        <authorList>
            <person name="Komaki H."/>
            <person name="Tamura T."/>
        </authorList>
    </citation>
    <scope>NUCLEOTIDE SEQUENCE</scope>
    <source>
        <strain evidence="3">NBRC 101916</strain>
    </source>
</reference>
<dbReference type="AlphaFoldDB" id="A0A810L6E4"/>
<dbReference type="PANTHER" id="PTHR33392">
    <property type="entry name" value="POLYISOPRENYL-TEICHOIC ACID--PEPTIDOGLYCAN TEICHOIC ACID TRANSFERASE TAGU"/>
    <property type="match status" value="1"/>
</dbReference>
<dbReference type="KEGG" id="aser:Asera_47870"/>
<dbReference type="Proteomes" id="UP000680750">
    <property type="component" value="Chromosome"/>
</dbReference>
<dbReference type="InterPro" id="IPR004474">
    <property type="entry name" value="LytR_CpsA_psr"/>
</dbReference>
<feature type="domain" description="Cell envelope-related transcriptional attenuator" evidence="2">
    <location>
        <begin position="90"/>
        <end position="253"/>
    </location>
</feature>
<proteinExistence type="inferred from homology"/>
<evidence type="ECO:0000256" key="1">
    <source>
        <dbReference type="ARBA" id="ARBA00006068"/>
    </source>
</evidence>
<gene>
    <name evidence="3" type="ORF">Asera_47870</name>
</gene>
<dbReference type="RefSeq" id="WP_030447432.1">
    <property type="nucleotide sequence ID" value="NZ_AP023354.1"/>
</dbReference>
<keyword evidence="4" id="KW-1185">Reference proteome</keyword>
<protein>
    <recommendedName>
        <fullName evidence="2">Cell envelope-related transcriptional attenuator domain-containing protein</fullName>
    </recommendedName>
</protein>
<dbReference type="NCBIfam" id="TIGR00350">
    <property type="entry name" value="lytR_cpsA_psr"/>
    <property type="match status" value="1"/>
</dbReference>
<dbReference type="OrthoDB" id="5171929at2"/>
<dbReference type="Gene3D" id="3.40.630.190">
    <property type="entry name" value="LCP protein"/>
    <property type="match status" value="1"/>
</dbReference>
<dbReference type="EMBL" id="AP023354">
    <property type="protein sequence ID" value="BCJ30679.1"/>
    <property type="molecule type" value="Genomic_DNA"/>
</dbReference>
<dbReference type="InterPro" id="IPR050922">
    <property type="entry name" value="LytR/CpsA/Psr_CW_biosynth"/>
</dbReference>